<feature type="domain" description="FAD-binding" evidence="3">
    <location>
        <begin position="7"/>
        <end position="355"/>
    </location>
</feature>
<dbReference type="GO" id="GO:0016709">
    <property type="term" value="F:oxidoreductase activity, acting on paired donors, with incorporation or reduction of molecular oxygen, NAD(P)H as one donor, and incorporation of one atom of oxygen"/>
    <property type="evidence" value="ECO:0007669"/>
    <property type="project" value="UniProtKB-ARBA"/>
</dbReference>
<dbReference type="AlphaFoldDB" id="A0A919JTP6"/>
<protein>
    <submittedName>
        <fullName evidence="4">Monooxygenase</fullName>
    </submittedName>
</protein>
<dbReference type="EMBL" id="BOMV01000015">
    <property type="protein sequence ID" value="GIE94620.1"/>
    <property type="molecule type" value="Genomic_DNA"/>
</dbReference>
<dbReference type="Gene3D" id="3.50.50.60">
    <property type="entry name" value="FAD/NAD(P)-binding domain"/>
    <property type="match status" value="1"/>
</dbReference>
<reference evidence="4" key="1">
    <citation type="submission" date="2021-01" db="EMBL/GenBank/DDBJ databases">
        <title>Whole genome shotgun sequence of Actinoplanes rishiriensis NBRC 108556.</title>
        <authorList>
            <person name="Komaki H."/>
            <person name="Tamura T."/>
        </authorList>
    </citation>
    <scope>NUCLEOTIDE SEQUENCE</scope>
    <source>
        <strain evidence="4">NBRC 108556</strain>
    </source>
</reference>
<dbReference type="SUPFAM" id="SSF51905">
    <property type="entry name" value="FAD/NAD(P)-binding domain"/>
    <property type="match status" value="1"/>
</dbReference>
<evidence type="ECO:0000313" key="4">
    <source>
        <dbReference type="EMBL" id="GIE94620.1"/>
    </source>
</evidence>
<dbReference type="PRINTS" id="PR00420">
    <property type="entry name" value="RNGMNOXGNASE"/>
</dbReference>
<evidence type="ECO:0000313" key="5">
    <source>
        <dbReference type="Proteomes" id="UP000636960"/>
    </source>
</evidence>
<dbReference type="InterPro" id="IPR036188">
    <property type="entry name" value="FAD/NAD-bd_sf"/>
</dbReference>
<dbReference type="Proteomes" id="UP000636960">
    <property type="component" value="Unassembled WGS sequence"/>
</dbReference>
<evidence type="ECO:0000256" key="1">
    <source>
        <dbReference type="ARBA" id="ARBA00022630"/>
    </source>
</evidence>
<sequence length="511" mass="54905">MPTTAMRTPVLVAGAGVAGSLTALELAHHGVPSMVVERADGPARIPDLLLIRGRSMELLRRLNLSGDLRAAGLDPDHPLDFLWSAGVERPPALQWRLPSVAELRRRYAATADGNAPIEPYVLISGSGLVGRLRRSLREHPLIDLRTRWTLTDVDAGRHTVLATVIDAGRDERHVVETGYLAGCDGADSTVRRCAGLTLEELGPPAPHLTVHFRSPGLARRWANPAVVVTGRATVVAGHDGDLCVAHLPVPADDQATVVNPADLLQDRLGLADEQPRIEAVVQRAGVPSVARSYRRHRVFLAGHAAHQAEMPDDVDVCIGDAVGLGWRLAAAVHGWAGDRLLAGYQTERRRQALAAREQARRSLTARRRLQRLVESEADRQTLVAELRNGPPQLDPAGTGPAEMAGVPGFRPPAFRLAGGDQLFDRLGPQFTLIDITLGGEGSGLLKAAQARGIPVRHLPLAAAAVPAGWSGRLVLIRPDQQVAWCADGPPADCDRVLDEVTGEREQLYENT</sequence>
<evidence type="ECO:0000256" key="2">
    <source>
        <dbReference type="ARBA" id="ARBA00022827"/>
    </source>
</evidence>
<keyword evidence="4" id="KW-0560">Oxidoreductase</keyword>
<keyword evidence="2" id="KW-0274">FAD</keyword>
<keyword evidence="4" id="KW-0503">Monooxygenase</keyword>
<dbReference type="GO" id="GO:0071949">
    <property type="term" value="F:FAD binding"/>
    <property type="evidence" value="ECO:0007669"/>
    <property type="project" value="InterPro"/>
</dbReference>
<organism evidence="4 5">
    <name type="scientific">Paractinoplanes rishiriensis</name>
    <dbReference type="NCBI Taxonomy" id="1050105"/>
    <lineage>
        <taxon>Bacteria</taxon>
        <taxon>Bacillati</taxon>
        <taxon>Actinomycetota</taxon>
        <taxon>Actinomycetes</taxon>
        <taxon>Micromonosporales</taxon>
        <taxon>Micromonosporaceae</taxon>
        <taxon>Paractinoplanes</taxon>
    </lineage>
</organism>
<dbReference type="PANTHER" id="PTHR43004">
    <property type="entry name" value="TRK SYSTEM POTASSIUM UPTAKE PROTEIN"/>
    <property type="match status" value="1"/>
</dbReference>
<accession>A0A919JTP6</accession>
<evidence type="ECO:0000259" key="3">
    <source>
        <dbReference type="Pfam" id="PF01494"/>
    </source>
</evidence>
<dbReference type="Pfam" id="PF01494">
    <property type="entry name" value="FAD_binding_3"/>
    <property type="match status" value="1"/>
</dbReference>
<proteinExistence type="predicted"/>
<dbReference type="Pfam" id="PF21274">
    <property type="entry name" value="Rng_hyd_C"/>
    <property type="match status" value="1"/>
</dbReference>
<dbReference type="PANTHER" id="PTHR43004:SF21">
    <property type="entry name" value="FAD-BINDING DOMAIN-CONTAINING PROTEIN-RELATED"/>
    <property type="match status" value="1"/>
</dbReference>
<dbReference type="Gene3D" id="3.30.9.10">
    <property type="entry name" value="D-Amino Acid Oxidase, subunit A, domain 2"/>
    <property type="match status" value="1"/>
</dbReference>
<dbReference type="InterPro" id="IPR002938">
    <property type="entry name" value="FAD-bd"/>
</dbReference>
<gene>
    <name evidence="4" type="ORF">Ari01nite_20850</name>
</gene>
<dbReference type="Gene3D" id="3.40.30.120">
    <property type="match status" value="1"/>
</dbReference>
<dbReference type="InterPro" id="IPR050641">
    <property type="entry name" value="RIFMO-like"/>
</dbReference>
<keyword evidence="1" id="KW-0285">Flavoprotein</keyword>
<name>A0A919JTP6_9ACTN</name>
<keyword evidence="5" id="KW-1185">Reference proteome</keyword>
<comment type="caution">
    <text evidence="4">The sequence shown here is derived from an EMBL/GenBank/DDBJ whole genome shotgun (WGS) entry which is preliminary data.</text>
</comment>
<dbReference type="RefSeq" id="WP_239162635.1">
    <property type="nucleotide sequence ID" value="NZ_BOMV01000015.1"/>
</dbReference>